<dbReference type="Pfam" id="PF14085">
    <property type="entry name" value="DUF4265"/>
    <property type="match status" value="1"/>
</dbReference>
<dbReference type="InterPro" id="IPR025361">
    <property type="entry name" value="DUF4265"/>
</dbReference>
<comment type="caution">
    <text evidence="1">The sequence shown here is derived from an EMBL/GenBank/DDBJ whole genome shotgun (WGS) entry which is preliminary data.</text>
</comment>
<proteinExistence type="predicted"/>
<dbReference type="Proteomes" id="UP000486534">
    <property type="component" value="Unassembled WGS sequence"/>
</dbReference>
<name>A0A7X1PM66_9PSED</name>
<dbReference type="AlphaFoldDB" id="A0A7X1PM66"/>
<accession>A0A7X1PM66</accession>
<sequence length="143" mass="16633">MDKIMLRLTVVDDYPPVSSEGVWAQLQPCGHYRIDNIPFYSRELCWGDEVQVRVADDGLKWFERVIRASTNSTLRLVFHEPGHDEAQQVLQHLVALGCSWEGLHRWFYALNVPAEVSLDQVLDYLHELGEQGWLDYEHGLLRQ</sequence>
<organism evidence="1 2">
    <name type="scientific">Pseudomonas piscis</name>
    <dbReference type="NCBI Taxonomy" id="2614538"/>
    <lineage>
        <taxon>Bacteria</taxon>
        <taxon>Pseudomonadati</taxon>
        <taxon>Pseudomonadota</taxon>
        <taxon>Gammaproteobacteria</taxon>
        <taxon>Pseudomonadales</taxon>
        <taxon>Pseudomonadaceae</taxon>
        <taxon>Pseudomonas</taxon>
    </lineage>
</organism>
<dbReference type="RefSeq" id="WP_152898126.1">
    <property type="nucleotide sequence ID" value="NZ_WHUV01000002.1"/>
</dbReference>
<protein>
    <submittedName>
        <fullName evidence="1">DUF4265 domain-containing protein</fullName>
    </submittedName>
</protein>
<gene>
    <name evidence="1" type="ORF">GDH07_15760</name>
</gene>
<dbReference type="EMBL" id="WHUV01000002">
    <property type="protein sequence ID" value="MQA54771.1"/>
    <property type="molecule type" value="Genomic_DNA"/>
</dbReference>
<reference evidence="1 2" key="1">
    <citation type="submission" date="2019-10" db="EMBL/GenBank/DDBJ databases">
        <title>Pseudomonas dajingensis sp. nov., isolated from the profound head ulcers of farmed Murray cod (Maccullochella peelii peelii).</title>
        <authorList>
            <person name="Liu Y."/>
        </authorList>
    </citation>
    <scope>NUCLEOTIDE SEQUENCE [LARGE SCALE GENOMIC DNA]</scope>
    <source>
        <strain evidence="1 2">MC042</strain>
    </source>
</reference>
<evidence type="ECO:0000313" key="1">
    <source>
        <dbReference type="EMBL" id="MQA54771.1"/>
    </source>
</evidence>
<evidence type="ECO:0000313" key="2">
    <source>
        <dbReference type="Proteomes" id="UP000486534"/>
    </source>
</evidence>